<reference evidence="1 2" key="1">
    <citation type="submission" date="2019-10" db="EMBL/GenBank/DDBJ databases">
        <authorList>
            <person name="Brinks E."/>
        </authorList>
    </citation>
    <scope>NUCLEOTIDE SEQUENCE [LARGE SCALE GENOMIC DNA]</scope>
</reference>
<organism evidence="1 2">
    <name type="scientific">Lactococcus phage P1048</name>
    <dbReference type="NCBI Taxonomy" id="2662295"/>
    <lineage>
        <taxon>Viruses</taxon>
        <taxon>Duplodnaviria</taxon>
        <taxon>Heunggongvirae</taxon>
        <taxon>Uroviricota</taxon>
        <taxon>Caudoviricetes</taxon>
        <taxon>Audreyjarvisvirus</taxon>
        <taxon>Audreyjarvisvirus P1048</taxon>
    </lineage>
</organism>
<dbReference type="RefSeq" id="YP_009905612.1">
    <property type="nucleotide sequence ID" value="NC_049857.1"/>
</dbReference>
<dbReference type="Proteomes" id="UP000422881">
    <property type="component" value="Segment"/>
</dbReference>
<keyword evidence="2" id="KW-1185">Reference proteome</keyword>
<evidence type="ECO:0000313" key="2">
    <source>
        <dbReference type="Proteomes" id="UP000422881"/>
    </source>
</evidence>
<dbReference type="GeneID" id="56137998"/>
<evidence type="ECO:0000313" key="1">
    <source>
        <dbReference type="EMBL" id="QGJ84974.1"/>
    </source>
</evidence>
<dbReference type="KEGG" id="vg:56137998"/>
<accession>A0A649V2A8</accession>
<dbReference type="EMBL" id="MN552145">
    <property type="protein sequence ID" value="QGJ84974.1"/>
    <property type="molecule type" value="Genomic_DNA"/>
</dbReference>
<name>A0A649V2A8_9CAUD</name>
<proteinExistence type="predicted"/>
<protein>
    <submittedName>
        <fullName evidence="1">Uncharacterized protein</fullName>
    </submittedName>
</protein>
<sequence length="49" mass="5679">MDIVNCEHCNKEIDLDKESYDRNATMRCLNPICSKCEDGLWVEAEETTI</sequence>